<evidence type="ECO:0000256" key="4">
    <source>
        <dbReference type="PROSITE-ProRule" id="PRU00335"/>
    </source>
</evidence>
<organism evidence="6 7">
    <name type="scientific">Mycolicibacterium fluoranthenivorans</name>
    <dbReference type="NCBI Taxonomy" id="258505"/>
    <lineage>
        <taxon>Bacteria</taxon>
        <taxon>Bacillati</taxon>
        <taxon>Actinomycetota</taxon>
        <taxon>Actinomycetes</taxon>
        <taxon>Mycobacteriales</taxon>
        <taxon>Mycobacteriaceae</taxon>
        <taxon>Mycolicibacterium</taxon>
    </lineage>
</organism>
<dbReference type="Gene3D" id="1.10.357.10">
    <property type="entry name" value="Tetracycline Repressor, domain 2"/>
    <property type="match status" value="1"/>
</dbReference>
<dbReference type="GO" id="GO:0003677">
    <property type="term" value="F:DNA binding"/>
    <property type="evidence" value="ECO:0007669"/>
    <property type="project" value="UniProtKB-UniRule"/>
</dbReference>
<dbReference type="EMBL" id="CP059894">
    <property type="protein sequence ID" value="QNJ94052.1"/>
    <property type="molecule type" value="Genomic_DNA"/>
</dbReference>
<dbReference type="KEGG" id="mflu:HZU40_07120"/>
<feature type="DNA-binding region" description="H-T-H motif" evidence="4">
    <location>
        <begin position="38"/>
        <end position="57"/>
    </location>
</feature>
<proteinExistence type="predicted"/>
<protein>
    <submittedName>
        <fullName evidence="6">TetR/AcrR family transcriptional regulator</fullName>
    </submittedName>
</protein>
<name>A0A7G8PI86_9MYCO</name>
<dbReference type="InterPro" id="IPR036271">
    <property type="entry name" value="Tet_transcr_reg_TetR-rel_C_sf"/>
</dbReference>
<dbReference type="InterPro" id="IPR054156">
    <property type="entry name" value="YxaF_TetR_C"/>
</dbReference>
<dbReference type="Pfam" id="PF00440">
    <property type="entry name" value="TetR_N"/>
    <property type="match status" value="1"/>
</dbReference>
<dbReference type="Proteomes" id="UP000515498">
    <property type="component" value="Chromosome"/>
</dbReference>
<gene>
    <name evidence="6" type="ORF">HZU40_07120</name>
</gene>
<evidence type="ECO:0000313" key="6">
    <source>
        <dbReference type="EMBL" id="QNJ94052.1"/>
    </source>
</evidence>
<dbReference type="Pfam" id="PF21993">
    <property type="entry name" value="TetR_C_13_2"/>
    <property type="match status" value="1"/>
</dbReference>
<evidence type="ECO:0000256" key="1">
    <source>
        <dbReference type="ARBA" id="ARBA00023015"/>
    </source>
</evidence>
<dbReference type="SUPFAM" id="SSF46689">
    <property type="entry name" value="Homeodomain-like"/>
    <property type="match status" value="1"/>
</dbReference>
<dbReference type="InterPro" id="IPR001647">
    <property type="entry name" value="HTH_TetR"/>
</dbReference>
<dbReference type="PANTHER" id="PTHR47506:SF3">
    <property type="entry name" value="HTH-TYPE TRANSCRIPTIONAL REGULATOR LMRA"/>
    <property type="match status" value="1"/>
</dbReference>
<accession>A0A7G8PI86</accession>
<evidence type="ECO:0000256" key="3">
    <source>
        <dbReference type="ARBA" id="ARBA00023163"/>
    </source>
</evidence>
<dbReference type="AlphaFoldDB" id="A0A7G8PI86"/>
<sequence length="205" mass="21406">MTVVIARRAVADSGVDARMRMVAGAADMIGRRGVNATSVRELAKHTGAPLGSTYHYFPGGKGQLAAEAVRWADDLTARMLARAMAAGPADGLEAFLGMWRKKLVDSDFHAGCVVLGVAVEETADGDSVARDAAVFAFGNWTSILAGALREYGVEPTQALGTATLIVASVEGAVAMCRAERATQPLDTVGHELHRVVRSVLVESAG</sequence>
<keyword evidence="2 4" id="KW-0238">DNA-binding</keyword>
<dbReference type="SUPFAM" id="SSF48498">
    <property type="entry name" value="Tetracyclin repressor-like, C-terminal domain"/>
    <property type="match status" value="1"/>
</dbReference>
<reference evidence="6 7" key="1">
    <citation type="submission" date="2020-07" db="EMBL/GenBank/DDBJ databases">
        <title>Draft genome sequence of four isobutane-metabolizing strains capable of cometabolically degrading diverse ether contaminants.</title>
        <authorList>
            <person name="Chen W."/>
            <person name="Faulkner N."/>
            <person name="Smith C."/>
            <person name="Hyman M."/>
        </authorList>
    </citation>
    <scope>NUCLEOTIDE SEQUENCE [LARGE SCALE GENOMIC DNA]</scope>
    <source>
        <strain evidence="6 7">2A</strain>
    </source>
</reference>
<evidence type="ECO:0000313" key="7">
    <source>
        <dbReference type="Proteomes" id="UP000515498"/>
    </source>
</evidence>
<evidence type="ECO:0000259" key="5">
    <source>
        <dbReference type="PROSITE" id="PS50977"/>
    </source>
</evidence>
<feature type="domain" description="HTH tetR-type" evidence="5">
    <location>
        <begin position="15"/>
        <end position="75"/>
    </location>
</feature>
<keyword evidence="1" id="KW-0805">Transcription regulation</keyword>
<dbReference type="PANTHER" id="PTHR47506">
    <property type="entry name" value="TRANSCRIPTIONAL REGULATORY PROTEIN"/>
    <property type="match status" value="1"/>
</dbReference>
<dbReference type="InterPro" id="IPR009057">
    <property type="entry name" value="Homeodomain-like_sf"/>
</dbReference>
<evidence type="ECO:0000256" key="2">
    <source>
        <dbReference type="ARBA" id="ARBA00023125"/>
    </source>
</evidence>
<keyword evidence="3" id="KW-0804">Transcription</keyword>
<dbReference type="PROSITE" id="PS50977">
    <property type="entry name" value="HTH_TETR_2"/>
    <property type="match status" value="1"/>
</dbReference>